<dbReference type="InterPro" id="IPR023347">
    <property type="entry name" value="Lysozyme_dom_sf"/>
</dbReference>
<evidence type="ECO:0000256" key="1">
    <source>
        <dbReference type="ARBA" id="ARBA00000632"/>
    </source>
</evidence>
<dbReference type="Gene3D" id="1.10.530.40">
    <property type="match status" value="1"/>
</dbReference>
<dbReference type="EMBL" id="RKQL01000001">
    <property type="protein sequence ID" value="RPE72524.1"/>
    <property type="molecule type" value="Genomic_DNA"/>
</dbReference>
<dbReference type="OrthoDB" id="8141296at2"/>
<dbReference type="CDD" id="cd16901">
    <property type="entry name" value="lyz_P1"/>
    <property type="match status" value="1"/>
</dbReference>
<dbReference type="InterPro" id="IPR034690">
    <property type="entry name" value="Endolysin_T4_type"/>
</dbReference>
<dbReference type="PANTHER" id="PTHR38107">
    <property type="match status" value="1"/>
</dbReference>
<dbReference type="InterPro" id="IPR023346">
    <property type="entry name" value="Lysozyme-like_dom_sf"/>
</dbReference>
<name>A0A3N4VHW2_9BURK</name>
<keyword evidence="2 6" id="KW-0929">Antimicrobial</keyword>
<keyword evidence="3 6" id="KW-0081">Bacteriolytic enzyme</keyword>
<dbReference type="SUPFAM" id="SSF53955">
    <property type="entry name" value="Lysozyme-like"/>
    <property type="match status" value="1"/>
</dbReference>
<gene>
    <name evidence="7" type="ORF">EDC62_0215</name>
</gene>
<dbReference type="AlphaFoldDB" id="A0A3N4VHW2"/>
<dbReference type="Proteomes" id="UP000272193">
    <property type="component" value="Unassembled WGS sequence"/>
</dbReference>
<evidence type="ECO:0000256" key="2">
    <source>
        <dbReference type="ARBA" id="ARBA00022529"/>
    </source>
</evidence>
<comment type="similarity">
    <text evidence="6">Belongs to the glycosyl hydrolase 24 family.</text>
</comment>
<dbReference type="Pfam" id="PF00959">
    <property type="entry name" value="Phage_lysozyme"/>
    <property type="match status" value="1"/>
</dbReference>
<sequence>MTTNRRLIAGFGASAIAVAMIAGFEGYSSHAYDDGVGVQTLGFGSTTHPDGRPVMPGDTVTPQRAVVMLANDADRIARDLARCIGDVPLAQNEWDAYVSWAYNVGQRAACASTLVKRLKQTPPDYAGACRELLKWTKAGGRELPGLIKRRQAEYRLCMGEGA</sequence>
<keyword evidence="5 6" id="KW-0326">Glycosidase</keyword>
<dbReference type="RefSeq" id="WP_124219503.1">
    <property type="nucleotide sequence ID" value="NZ_RKQL01000001.1"/>
</dbReference>
<dbReference type="InterPro" id="IPR002196">
    <property type="entry name" value="Glyco_hydro_24"/>
</dbReference>
<dbReference type="EC" id="3.2.1.17" evidence="6"/>
<dbReference type="GO" id="GO:0016998">
    <property type="term" value="P:cell wall macromolecule catabolic process"/>
    <property type="evidence" value="ECO:0007669"/>
    <property type="project" value="InterPro"/>
</dbReference>
<comment type="caution">
    <text evidence="7">The sequence shown here is derived from an EMBL/GenBank/DDBJ whole genome shotgun (WGS) entry which is preliminary data.</text>
</comment>
<dbReference type="HAMAP" id="MF_04110">
    <property type="entry name" value="ENDOLYSIN_T4"/>
    <property type="match status" value="1"/>
</dbReference>
<reference evidence="7 8" key="1">
    <citation type="submission" date="2018-11" db="EMBL/GenBank/DDBJ databases">
        <title>Genomic Encyclopedia of Type Strains, Phase IV (KMG-IV): sequencing the most valuable type-strain genomes for metagenomic binning, comparative biology and taxonomic classification.</title>
        <authorList>
            <person name="Goeker M."/>
        </authorList>
    </citation>
    <scope>NUCLEOTIDE SEQUENCE [LARGE SCALE GENOMIC DNA]</scope>
    <source>
        <strain evidence="7 8">DSM 101684</strain>
    </source>
</reference>
<keyword evidence="4 6" id="KW-0378">Hydrolase</keyword>
<dbReference type="GO" id="GO:0003796">
    <property type="term" value="F:lysozyme activity"/>
    <property type="evidence" value="ECO:0007669"/>
    <property type="project" value="UniProtKB-EC"/>
</dbReference>
<dbReference type="GO" id="GO:0042742">
    <property type="term" value="P:defense response to bacterium"/>
    <property type="evidence" value="ECO:0007669"/>
    <property type="project" value="UniProtKB-KW"/>
</dbReference>
<evidence type="ECO:0000256" key="4">
    <source>
        <dbReference type="ARBA" id="ARBA00022801"/>
    </source>
</evidence>
<evidence type="ECO:0000256" key="3">
    <source>
        <dbReference type="ARBA" id="ARBA00022638"/>
    </source>
</evidence>
<evidence type="ECO:0000256" key="5">
    <source>
        <dbReference type="ARBA" id="ARBA00023295"/>
    </source>
</evidence>
<proteinExistence type="inferred from homology"/>
<accession>A0A3N4VHW2</accession>
<dbReference type="PANTHER" id="PTHR38107:SF3">
    <property type="entry name" value="LYSOZYME RRRD-RELATED"/>
    <property type="match status" value="1"/>
</dbReference>
<evidence type="ECO:0000256" key="6">
    <source>
        <dbReference type="RuleBase" id="RU003788"/>
    </source>
</evidence>
<evidence type="ECO:0000313" key="8">
    <source>
        <dbReference type="Proteomes" id="UP000272193"/>
    </source>
</evidence>
<keyword evidence="8" id="KW-1185">Reference proteome</keyword>
<evidence type="ECO:0000313" key="7">
    <source>
        <dbReference type="EMBL" id="RPE72524.1"/>
    </source>
</evidence>
<dbReference type="GO" id="GO:0031640">
    <property type="term" value="P:killing of cells of another organism"/>
    <property type="evidence" value="ECO:0007669"/>
    <property type="project" value="UniProtKB-KW"/>
</dbReference>
<dbReference type="InterPro" id="IPR051018">
    <property type="entry name" value="Bacteriophage_GH24"/>
</dbReference>
<protein>
    <recommendedName>
        <fullName evidence="6">Lysozyme</fullName>
        <ecNumber evidence="6">3.2.1.17</ecNumber>
    </recommendedName>
</protein>
<dbReference type="GO" id="GO:0009253">
    <property type="term" value="P:peptidoglycan catabolic process"/>
    <property type="evidence" value="ECO:0007669"/>
    <property type="project" value="InterPro"/>
</dbReference>
<organism evidence="7 8">
    <name type="scientific">Tibeticola sediminis</name>
    <dbReference type="NCBI Taxonomy" id="1917811"/>
    <lineage>
        <taxon>Bacteria</taxon>
        <taxon>Pseudomonadati</taxon>
        <taxon>Pseudomonadota</taxon>
        <taxon>Betaproteobacteria</taxon>
        <taxon>Burkholderiales</taxon>
        <taxon>Comamonadaceae</taxon>
        <taxon>Tibeticola</taxon>
    </lineage>
</organism>
<comment type="catalytic activity">
    <reaction evidence="1 6">
        <text>Hydrolysis of (1-&gt;4)-beta-linkages between N-acetylmuramic acid and N-acetyl-D-glucosamine residues in a peptidoglycan and between N-acetyl-D-glucosamine residues in chitodextrins.</text>
        <dbReference type="EC" id="3.2.1.17"/>
    </reaction>
</comment>